<dbReference type="PANTHER" id="PTHR12682:SF11">
    <property type="entry name" value="PROTEIN ARCHEASE"/>
    <property type="match status" value="1"/>
</dbReference>
<dbReference type="PANTHER" id="PTHR12682">
    <property type="entry name" value="ARCHEASE"/>
    <property type="match status" value="1"/>
</dbReference>
<dbReference type="FunCoup" id="H1YXW6">
    <property type="interactions" value="37"/>
</dbReference>
<evidence type="ECO:0000256" key="2">
    <source>
        <dbReference type="ARBA" id="ARBA00022694"/>
    </source>
</evidence>
<dbReference type="InParanoid" id="H1YXW6"/>
<keyword evidence="2" id="KW-0819">tRNA processing</keyword>
<dbReference type="InterPro" id="IPR023572">
    <property type="entry name" value="Archease_dom"/>
</dbReference>
<sequence>MPFEEIDHTADYMFRCSGTTYDELFTSAAKAMFTLMFDSRKYAGISREISLEAASPESLLADFLSEILFIAEVDGIVFSDASISVEKSDSGYIISAQIKGESFNSDIHAGGTEIKGISRSEMDIINKEGTYYTDIIFDV</sequence>
<dbReference type="GO" id="GO:0046872">
    <property type="term" value="F:metal ion binding"/>
    <property type="evidence" value="ECO:0007669"/>
    <property type="project" value="UniProtKB-KW"/>
</dbReference>
<protein>
    <submittedName>
        <fullName evidence="6">Archease family protein</fullName>
    </submittedName>
</protein>
<dbReference type="SUPFAM" id="SSF69819">
    <property type="entry name" value="MTH1598-like"/>
    <property type="match status" value="1"/>
</dbReference>
<evidence type="ECO:0000259" key="5">
    <source>
        <dbReference type="Pfam" id="PF01951"/>
    </source>
</evidence>
<dbReference type="Gene3D" id="3.55.10.10">
    <property type="entry name" value="Archease domain"/>
    <property type="match status" value="1"/>
</dbReference>
<keyword evidence="4" id="KW-0106">Calcium</keyword>
<evidence type="ECO:0000313" key="6">
    <source>
        <dbReference type="EMBL" id="EHQ35965.1"/>
    </source>
</evidence>
<dbReference type="InterPro" id="IPR036820">
    <property type="entry name" value="Archease_dom_sf"/>
</dbReference>
<keyword evidence="7" id="KW-1185">Reference proteome</keyword>
<dbReference type="Proteomes" id="UP000005741">
    <property type="component" value="Chromosome"/>
</dbReference>
<dbReference type="RefSeq" id="WP_004078017.1">
    <property type="nucleotide sequence ID" value="NZ_CM001436.1"/>
</dbReference>
<gene>
    <name evidence="6" type="ORF">Metlim_1864</name>
</gene>
<organism evidence="6 7">
    <name type="scientific">Methanoplanus limicola DSM 2279</name>
    <dbReference type="NCBI Taxonomy" id="937775"/>
    <lineage>
        <taxon>Archaea</taxon>
        <taxon>Methanobacteriati</taxon>
        <taxon>Methanobacteriota</taxon>
        <taxon>Stenosarchaea group</taxon>
        <taxon>Methanomicrobia</taxon>
        <taxon>Methanomicrobiales</taxon>
        <taxon>Methanomicrobiaceae</taxon>
        <taxon>Methanoplanus</taxon>
    </lineage>
</organism>
<evidence type="ECO:0000313" key="7">
    <source>
        <dbReference type="Proteomes" id="UP000005741"/>
    </source>
</evidence>
<feature type="domain" description="Archease" evidence="5">
    <location>
        <begin position="3"/>
        <end position="139"/>
    </location>
</feature>
<dbReference type="InterPro" id="IPR002804">
    <property type="entry name" value="Archease"/>
</dbReference>
<dbReference type="GO" id="GO:0008033">
    <property type="term" value="P:tRNA processing"/>
    <property type="evidence" value="ECO:0007669"/>
    <property type="project" value="UniProtKB-KW"/>
</dbReference>
<evidence type="ECO:0000256" key="4">
    <source>
        <dbReference type="ARBA" id="ARBA00022837"/>
    </source>
</evidence>
<evidence type="ECO:0000256" key="3">
    <source>
        <dbReference type="ARBA" id="ARBA00022723"/>
    </source>
</evidence>
<dbReference type="HOGENOM" id="CLU_111362_3_1_2"/>
<dbReference type="AlphaFoldDB" id="H1YXW6"/>
<dbReference type="OrthoDB" id="8831at2157"/>
<evidence type="ECO:0000256" key="1">
    <source>
        <dbReference type="ARBA" id="ARBA00007963"/>
    </source>
</evidence>
<name>H1YXW6_9EURY</name>
<dbReference type="EMBL" id="CM001436">
    <property type="protein sequence ID" value="EHQ35965.1"/>
    <property type="molecule type" value="Genomic_DNA"/>
</dbReference>
<dbReference type="STRING" id="937775.Metlim_1864"/>
<proteinExistence type="inferred from homology"/>
<reference evidence="6 7" key="1">
    <citation type="submission" date="2011-10" db="EMBL/GenBank/DDBJ databases">
        <title>The Improved High-Quality Draft genome of Methanoplanus limicola DSM 2279.</title>
        <authorList>
            <consortium name="US DOE Joint Genome Institute (JGI-PGF)"/>
            <person name="Lucas S."/>
            <person name="Copeland A."/>
            <person name="Lapidus A."/>
            <person name="Glavina del Rio T."/>
            <person name="Dalin E."/>
            <person name="Tice H."/>
            <person name="Bruce D."/>
            <person name="Goodwin L."/>
            <person name="Pitluck S."/>
            <person name="Peters L."/>
            <person name="Mikhailova N."/>
            <person name="Lu M."/>
            <person name="Kyrpides N."/>
            <person name="Mavromatis K."/>
            <person name="Ivanova N."/>
            <person name="Markowitz V."/>
            <person name="Cheng J.-F."/>
            <person name="Hugenholtz P."/>
            <person name="Woyke T."/>
            <person name="Wu D."/>
            <person name="Wirth R."/>
            <person name="Brambilla E.-M."/>
            <person name="Klenk H.-P."/>
            <person name="Eisen J.A."/>
        </authorList>
    </citation>
    <scope>NUCLEOTIDE SEQUENCE [LARGE SCALE GENOMIC DNA]</scope>
    <source>
        <strain evidence="6 7">DSM 2279</strain>
    </source>
</reference>
<dbReference type="Pfam" id="PF01951">
    <property type="entry name" value="Archease"/>
    <property type="match status" value="1"/>
</dbReference>
<comment type="similarity">
    <text evidence="1">Belongs to the archease family.</text>
</comment>
<accession>H1YXW6</accession>
<keyword evidence="3" id="KW-0479">Metal-binding</keyword>